<keyword evidence="3" id="KW-1185">Reference proteome</keyword>
<evidence type="ECO:0000313" key="2">
    <source>
        <dbReference type="EMBL" id="KDP23277.1"/>
    </source>
</evidence>
<feature type="region of interest" description="Disordered" evidence="1">
    <location>
        <begin position="93"/>
        <end position="148"/>
    </location>
</feature>
<feature type="compositionally biased region" description="Basic residues" evidence="1">
    <location>
        <begin position="99"/>
        <end position="118"/>
    </location>
</feature>
<protein>
    <submittedName>
        <fullName evidence="2">Uncharacterized protein</fullName>
    </submittedName>
</protein>
<gene>
    <name evidence="2" type="ORF">JCGZ_23110</name>
</gene>
<dbReference type="Proteomes" id="UP000027138">
    <property type="component" value="Unassembled WGS sequence"/>
</dbReference>
<evidence type="ECO:0000256" key="1">
    <source>
        <dbReference type="SAM" id="MobiDB-lite"/>
    </source>
</evidence>
<sequence>MSPFLHPDHAINLFLEIQIFSNDTSIASLEKENVLTSPEYYFQGIPFQEITSPFENQNLQVPSIDYDINQSQSNPVTATRNLTLDQVSPTIPFEPKKCSGLRKSGRKNKLKPRARKEKKVTPQQPATSYVHVRARRGEATDPIALQRG</sequence>
<dbReference type="AlphaFoldDB" id="A0A067JHF3"/>
<organism evidence="2 3">
    <name type="scientific">Jatropha curcas</name>
    <name type="common">Barbados nut</name>
    <dbReference type="NCBI Taxonomy" id="180498"/>
    <lineage>
        <taxon>Eukaryota</taxon>
        <taxon>Viridiplantae</taxon>
        <taxon>Streptophyta</taxon>
        <taxon>Embryophyta</taxon>
        <taxon>Tracheophyta</taxon>
        <taxon>Spermatophyta</taxon>
        <taxon>Magnoliopsida</taxon>
        <taxon>eudicotyledons</taxon>
        <taxon>Gunneridae</taxon>
        <taxon>Pentapetalae</taxon>
        <taxon>rosids</taxon>
        <taxon>fabids</taxon>
        <taxon>Malpighiales</taxon>
        <taxon>Euphorbiaceae</taxon>
        <taxon>Crotonoideae</taxon>
        <taxon>Jatropheae</taxon>
        <taxon>Jatropha</taxon>
    </lineage>
</organism>
<name>A0A067JHF3_JATCU</name>
<evidence type="ECO:0000313" key="3">
    <source>
        <dbReference type="Proteomes" id="UP000027138"/>
    </source>
</evidence>
<reference evidence="2 3" key="1">
    <citation type="journal article" date="2014" name="PLoS ONE">
        <title>Global Analysis of Gene Expression Profiles in Physic Nut (Jatropha curcas L.) Seedlings Exposed to Salt Stress.</title>
        <authorList>
            <person name="Zhang L."/>
            <person name="Zhang C."/>
            <person name="Wu P."/>
            <person name="Chen Y."/>
            <person name="Li M."/>
            <person name="Jiang H."/>
            <person name="Wu G."/>
        </authorList>
    </citation>
    <scope>NUCLEOTIDE SEQUENCE [LARGE SCALE GENOMIC DNA]</scope>
    <source>
        <strain evidence="3">cv. GZQX0401</strain>
        <tissue evidence="2">Young leaves</tissue>
    </source>
</reference>
<dbReference type="EMBL" id="KK915213">
    <property type="protein sequence ID" value="KDP23277.1"/>
    <property type="molecule type" value="Genomic_DNA"/>
</dbReference>
<accession>A0A067JHF3</accession>
<proteinExistence type="predicted"/>